<keyword evidence="9" id="KW-0408">Iron</keyword>
<keyword evidence="14" id="KW-1185">Reference proteome</keyword>
<dbReference type="GO" id="GO:0005524">
    <property type="term" value="F:ATP binding"/>
    <property type="evidence" value="ECO:0007669"/>
    <property type="project" value="UniProtKB-KW"/>
</dbReference>
<comment type="subcellular location">
    <subcellularLocation>
        <location evidence="1">Cell membrane</location>
        <topology evidence="1">Peripheral membrane protein</topology>
    </subcellularLocation>
</comment>
<evidence type="ECO:0000256" key="2">
    <source>
        <dbReference type="ARBA" id="ARBA00005417"/>
    </source>
</evidence>
<evidence type="ECO:0000259" key="12">
    <source>
        <dbReference type="PROSITE" id="PS50893"/>
    </source>
</evidence>
<dbReference type="InterPro" id="IPR027417">
    <property type="entry name" value="P-loop_NTPase"/>
</dbReference>
<evidence type="ECO:0000256" key="5">
    <source>
        <dbReference type="ARBA" id="ARBA00022496"/>
    </source>
</evidence>
<dbReference type="PANTHER" id="PTHR42771:SF12">
    <property type="entry name" value="FE(3+) DICITRATE TRANSPORT ATP-BINDING PROTEIN FECE-RELATED"/>
    <property type="match status" value="1"/>
</dbReference>
<keyword evidence="5" id="KW-0410">Iron transport</keyword>
<evidence type="ECO:0000256" key="10">
    <source>
        <dbReference type="ARBA" id="ARBA00023065"/>
    </source>
</evidence>
<evidence type="ECO:0000256" key="6">
    <source>
        <dbReference type="ARBA" id="ARBA00022519"/>
    </source>
</evidence>
<dbReference type="InterPro" id="IPR003439">
    <property type="entry name" value="ABC_transporter-like_ATP-bd"/>
</dbReference>
<dbReference type="CDD" id="cd03214">
    <property type="entry name" value="ABC_Iron-Siderophores_B12_Hemin"/>
    <property type="match status" value="1"/>
</dbReference>
<comment type="similarity">
    <text evidence="2">Belongs to the ABC transporter superfamily.</text>
</comment>
<keyword evidence="3" id="KW-0813">Transport</keyword>
<name>A0A426FR52_9BURK</name>
<dbReference type="PROSITE" id="PS00211">
    <property type="entry name" value="ABC_TRANSPORTER_1"/>
    <property type="match status" value="1"/>
</dbReference>
<evidence type="ECO:0000313" key="14">
    <source>
        <dbReference type="Proteomes" id="UP000270261"/>
    </source>
</evidence>
<evidence type="ECO:0000256" key="9">
    <source>
        <dbReference type="ARBA" id="ARBA00023004"/>
    </source>
</evidence>
<dbReference type="Pfam" id="PF00005">
    <property type="entry name" value="ABC_tran"/>
    <property type="match status" value="1"/>
</dbReference>
<keyword evidence="4" id="KW-1003">Cell membrane</keyword>
<protein>
    <submittedName>
        <fullName evidence="13">ATP-binding cassette domain-containing protein</fullName>
    </submittedName>
</protein>
<dbReference type="PROSITE" id="PS50893">
    <property type="entry name" value="ABC_TRANSPORTER_2"/>
    <property type="match status" value="1"/>
</dbReference>
<dbReference type="FunFam" id="3.40.50.300:FF:000134">
    <property type="entry name" value="Iron-enterobactin ABC transporter ATP-binding protein"/>
    <property type="match status" value="1"/>
</dbReference>
<keyword evidence="7" id="KW-0547">Nucleotide-binding</keyword>
<organism evidence="13 14">
    <name type="scientific">Lautropia dentalis</name>
    <dbReference type="NCBI Taxonomy" id="2490857"/>
    <lineage>
        <taxon>Bacteria</taxon>
        <taxon>Pseudomonadati</taxon>
        <taxon>Pseudomonadota</taxon>
        <taxon>Betaproteobacteria</taxon>
        <taxon>Burkholderiales</taxon>
        <taxon>Burkholderiaceae</taxon>
        <taxon>Lautropia</taxon>
    </lineage>
</organism>
<evidence type="ECO:0000256" key="3">
    <source>
        <dbReference type="ARBA" id="ARBA00022448"/>
    </source>
</evidence>
<evidence type="ECO:0000256" key="8">
    <source>
        <dbReference type="ARBA" id="ARBA00022840"/>
    </source>
</evidence>
<keyword evidence="11" id="KW-0472">Membrane</keyword>
<dbReference type="Proteomes" id="UP000270261">
    <property type="component" value="Unassembled WGS sequence"/>
</dbReference>
<evidence type="ECO:0000256" key="11">
    <source>
        <dbReference type="ARBA" id="ARBA00023136"/>
    </source>
</evidence>
<dbReference type="RefSeq" id="WP_125094552.1">
    <property type="nucleotide sequence ID" value="NZ_RRUE01000001.1"/>
</dbReference>
<feature type="domain" description="ABC transporter" evidence="12">
    <location>
        <begin position="3"/>
        <end position="238"/>
    </location>
</feature>
<evidence type="ECO:0000256" key="1">
    <source>
        <dbReference type="ARBA" id="ARBA00004202"/>
    </source>
</evidence>
<proteinExistence type="inferred from homology"/>
<reference evidence="13 14" key="1">
    <citation type="submission" date="2018-11" db="EMBL/GenBank/DDBJ databases">
        <title>Genome sequencing of Lautropia sp. KCOM 2505 (= ChDC F240).</title>
        <authorList>
            <person name="Kook J.-K."/>
            <person name="Park S.-N."/>
            <person name="Lim Y.K."/>
        </authorList>
    </citation>
    <scope>NUCLEOTIDE SEQUENCE [LARGE SCALE GENOMIC DNA]</scope>
    <source>
        <strain evidence="13 14">KCOM 2505</strain>
    </source>
</reference>
<dbReference type="InterPro" id="IPR003593">
    <property type="entry name" value="AAA+_ATPase"/>
</dbReference>
<dbReference type="InterPro" id="IPR051535">
    <property type="entry name" value="Siderophore_ABC-ATPase"/>
</dbReference>
<evidence type="ECO:0000313" key="13">
    <source>
        <dbReference type="EMBL" id="RRN45121.1"/>
    </source>
</evidence>
<gene>
    <name evidence="13" type="ORF">EHV23_02420</name>
</gene>
<evidence type="ECO:0000256" key="4">
    <source>
        <dbReference type="ARBA" id="ARBA00022475"/>
    </source>
</evidence>
<dbReference type="AlphaFoldDB" id="A0A426FR52"/>
<dbReference type="GO" id="GO:0005886">
    <property type="term" value="C:plasma membrane"/>
    <property type="evidence" value="ECO:0007669"/>
    <property type="project" value="UniProtKB-SubCell"/>
</dbReference>
<accession>A0A426FR52</accession>
<keyword evidence="6" id="KW-0997">Cell inner membrane</keyword>
<dbReference type="EMBL" id="RRUE01000001">
    <property type="protein sequence ID" value="RRN45121.1"/>
    <property type="molecule type" value="Genomic_DNA"/>
</dbReference>
<dbReference type="Gene3D" id="3.40.50.300">
    <property type="entry name" value="P-loop containing nucleotide triphosphate hydrolases"/>
    <property type="match status" value="1"/>
</dbReference>
<comment type="caution">
    <text evidence="13">The sequence shown here is derived from an EMBL/GenBank/DDBJ whole genome shotgun (WGS) entry which is preliminary data.</text>
</comment>
<keyword evidence="10" id="KW-0406">Ion transport</keyword>
<dbReference type="GO" id="GO:0006826">
    <property type="term" value="P:iron ion transport"/>
    <property type="evidence" value="ECO:0007669"/>
    <property type="project" value="UniProtKB-KW"/>
</dbReference>
<dbReference type="GO" id="GO:0016887">
    <property type="term" value="F:ATP hydrolysis activity"/>
    <property type="evidence" value="ECO:0007669"/>
    <property type="project" value="InterPro"/>
</dbReference>
<dbReference type="PANTHER" id="PTHR42771">
    <property type="entry name" value="IRON(3+)-HYDROXAMATE IMPORT ATP-BINDING PROTEIN FHUC"/>
    <property type="match status" value="1"/>
</dbReference>
<keyword evidence="8 13" id="KW-0067">ATP-binding</keyword>
<dbReference type="SUPFAM" id="SSF52540">
    <property type="entry name" value="P-loop containing nucleoside triphosphate hydrolases"/>
    <property type="match status" value="1"/>
</dbReference>
<dbReference type="InterPro" id="IPR017871">
    <property type="entry name" value="ABC_transporter-like_CS"/>
</dbReference>
<dbReference type="SMART" id="SM00382">
    <property type="entry name" value="AAA"/>
    <property type="match status" value="1"/>
</dbReference>
<evidence type="ECO:0000256" key="7">
    <source>
        <dbReference type="ARBA" id="ARBA00022741"/>
    </source>
</evidence>
<dbReference type="OrthoDB" id="5296765at2"/>
<sequence>MALSVKNLKAGYGGKEAIHDLTTTIPEGKITALIGPNGSCKSTLLKTLSRLLPPMAGEATIDGKPIYQMSPRAFSRRLSLLPQHQLVPEGITVRTLVGYGRSPYLNLWGSLGKEDEQIVEQVMAATHTDIIADKRVDQLSGGQQQRAFLAMTLAQETPYLLLDEPTTYLDLNHQVALMEMMAAQRDRGATVVAVLHDLNQAARYCDHLIIMKDGALMGEGSPQEVLTAEMLAKVFRVSAAQHVCPESGKPMVVVKNAGLTEQMVVLPDPGWKRGEKAA</sequence>